<evidence type="ECO:0000256" key="1">
    <source>
        <dbReference type="SAM" id="MobiDB-lite"/>
    </source>
</evidence>
<dbReference type="EMBL" id="NNAY01000365">
    <property type="protein sequence ID" value="OXU28865.1"/>
    <property type="molecule type" value="Genomic_DNA"/>
</dbReference>
<keyword evidence="3" id="KW-1185">Reference proteome</keyword>
<feature type="region of interest" description="Disordered" evidence="1">
    <location>
        <begin position="29"/>
        <end position="54"/>
    </location>
</feature>
<gene>
    <name evidence="2" type="ORF">TSAR_009158</name>
</gene>
<comment type="caution">
    <text evidence="2">The sequence shown here is derived from an EMBL/GenBank/DDBJ whole genome shotgun (WGS) entry which is preliminary data.</text>
</comment>
<sequence length="72" mass="8334">KRIINIARAYRSTRSEVNQRRMAIWRKEDKKLSRKARGNTSNRSGCREKATAGISSLKARNSHLYAAERTTR</sequence>
<proteinExistence type="predicted"/>
<accession>A0A232FDW9</accession>
<evidence type="ECO:0000313" key="3">
    <source>
        <dbReference type="Proteomes" id="UP000215335"/>
    </source>
</evidence>
<reference evidence="2 3" key="1">
    <citation type="journal article" date="2017" name="Curr. Biol.">
        <title>The Evolution of Venom by Co-option of Single-Copy Genes.</title>
        <authorList>
            <person name="Martinson E.O."/>
            <person name="Mrinalini"/>
            <person name="Kelkar Y.D."/>
            <person name="Chang C.H."/>
            <person name="Werren J.H."/>
        </authorList>
    </citation>
    <scope>NUCLEOTIDE SEQUENCE [LARGE SCALE GENOMIC DNA]</scope>
    <source>
        <strain evidence="2 3">Alberta</strain>
        <tissue evidence="2">Whole body</tissue>
    </source>
</reference>
<protein>
    <submittedName>
        <fullName evidence="2">Uncharacterized protein</fullName>
    </submittedName>
</protein>
<dbReference type="AlphaFoldDB" id="A0A232FDW9"/>
<feature type="non-terminal residue" evidence="2">
    <location>
        <position position="1"/>
    </location>
</feature>
<organism evidence="2 3">
    <name type="scientific">Trichomalopsis sarcophagae</name>
    <dbReference type="NCBI Taxonomy" id="543379"/>
    <lineage>
        <taxon>Eukaryota</taxon>
        <taxon>Metazoa</taxon>
        <taxon>Ecdysozoa</taxon>
        <taxon>Arthropoda</taxon>
        <taxon>Hexapoda</taxon>
        <taxon>Insecta</taxon>
        <taxon>Pterygota</taxon>
        <taxon>Neoptera</taxon>
        <taxon>Endopterygota</taxon>
        <taxon>Hymenoptera</taxon>
        <taxon>Apocrita</taxon>
        <taxon>Proctotrupomorpha</taxon>
        <taxon>Chalcidoidea</taxon>
        <taxon>Pteromalidae</taxon>
        <taxon>Pteromalinae</taxon>
        <taxon>Trichomalopsis</taxon>
    </lineage>
</organism>
<dbReference type="Proteomes" id="UP000215335">
    <property type="component" value="Unassembled WGS sequence"/>
</dbReference>
<name>A0A232FDW9_9HYME</name>
<evidence type="ECO:0000313" key="2">
    <source>
        <dbReference type="EMBL" id="OXU28865.1"/>
    </source>
</evidence>